<organism evidence="1">
    <name type="scientific">Mytilinidion resinicola</name>
    <dbReference type="NCBI Taxonomy" id="574789"/>
    <lineage>
        <taxon>Eukaryota</taxon>
        <taxon>Fungi</taxon>
        <taxon>Dikarya</taxon>
        <taxon>Ascomycota</taxon>
        <taxon>Pezizomycotina</taxon>
        <taxon>Dothideomycetes</taxon>
        <taxon>Pleosporomycetidae</taxon>
        <taxon>Mytilinidiales</taxon>
        <taxon>Mytilinidiaceae</taxon>
        <taxon>Mytilinidion</taxon>
    </lineage>
</organism>
<protein>
    <submittedName>
        <fullName evidence="1 3">Uncharacterized protein</fullName>
    </submittedName>
</protein>
<evidence type="ECO:0000313" key="2">
    <source>
        <dbReference type="Proteomes" id="UP000504636"/>
    </source>
</evidence>
<proteinExistence type="predicted"/>
<reference evidence="3" key="3">
    <citation type="submission" date="2025-04" db="UniProtKB">
        <authorList>
            <consortium name="RefSeq"/>
        </authorList>
    </citation>
    <scope>IDENTIFICATION</scope>
    <source>
        <strain evidence="3">CBS 304.34</strain>
    </source>
</reference>
<reference evidence="1 3" key="1">
    <citation type="journal article" date="2020" name="Stud. Mycol.">
        <title>101 Dothideomycetes genomes: a test case for predicting lifestyles and emergence of pathogens.</title>
        <authorList>
            <person name="Haridas S."/>
            <person name="Albert R."/>
            <person name="Binder M."/>
            <person name="Bloem J."/>
            <person name="Labutti K."/>
            <person name="Salamov A."/>
            <person name="Andreopoulos B."/>
            <person name="Baker S."/>
            <person name="Barry K."/>
            <person name="Bills G."/>
            <person name="Bluhm B."/>
            <person name="Cannon C."/>
            <person name="Castanera R."/>
            <person name="Culley D."/>
            <person name="Daum C."/>
            <person name="Ezra D."/>
            <person name="Gonzalez J."/>
            <person name="Henrissat B."/>
            <person name="Kuo A."/>
            <person name="Liang C."/>
            <person name="Lipzen A."/>
            <person name="Lutzoni F."/>
            <person name="Magnuson J."/>
            <person name="Mondo S."/>
            <person name="Nolan M."/>
            <person name="Ohm R."/>
            <person name="Pangilinan J."/>
            <person name="Park H.-J."/>
            <person name="Ramirez L."/>
            <person name="Alfaro M."/>
            <person name="Sun H."/>
            <person name="Tritt A."/>
            <person name="Yoshinaga Y."/>
            <person name="Zwiers L.-H."/>
            <person name="Turgeon B."/>
            <person name="Goodwin S."/>
            <person name="Spatafora J."/>
            <person name="Crous P."/>
            <person name="Grigoriev I."/>
        </authorList>
    </citation>
    <scope>NUCLEOTIDE SEQUENCE</scope>
    <source>
        <strain evidence="1 3">CBS 304.34</strain>
    </source>
</reference>
<evidence type="ECO:0000313" key="3">
    <source>
        <dbReference type="RefSeq" id="XP_033578227.1"/>
    </source>
</evidence>
<gene>
    <name evidence="1 3" type="ORF">BDZ99DRAFT_462502</name>
</gene>
<reference evidence="3" key="2">
    <citation type="submission" date="2020-04" db="EMBL/GenBank/DDBJ databases">
        <authorList>
            <consortium name="NCBI Genome Project"/>
        </authorList>
    </citation>
    <scope>NUCLEOTIDE SEQUENCE</scope>
    <source>
        <strain evidence="3">CBS 304.34</strain>
    </source>
</reference>
<dbReference type="AlphaFoldDB" id="A0A6A6YSB5"/>
<dbReference type="RefSeq" id="XP_033578227.1">
    <property type="nucleotide sequence ID" value="XM_033719856.1"/>
</dbReference>
<dbReference type="EMBL" id="MU003699">
    <property type="protein sequence ID" value="KAF2811263.1"/>
    <property type="molecule type" value="Genomic_DNA"/>
</dbReference>
<accession>A0A6A6YSB5</accession>
<sequence length="169" mass="17906">MTNPISFSVAYKNLARSGLTSFFRGVCVEGANEAWKLTNGVRSGSQIAFPSTYACWWVVNLPCGNCAMAVVVGANPALTDPMEWGLGVLRDCKRRPGAYPCGWEVKCRAKSPYEAPAGGLVGLGGDGGQLVEMGALLEESVRRVSVLATCGDGEKAVPQFEGLVGERCR</sequence>
<dbReference type="GeneID" id="54460749"/>
<keyword evidence="2" id="KW-1185">Reference proteome</keyword>
<name>A0A6A6YSB5_9PEZI</name>
<dbReference type="Proteomes" id="UP000504636">
    <property type="component" value="Unplaced"/>
</dbReference>
<evidence type="ECO:0000313" key="1">
    <source>
        <dbReference type="EMBL" id="KAF2811263.1"/>
    </source>
</evidence>